<dbReference type="CDD" id="cd00293">
    <property type="entry name" value="USP-like"/>
    <property type="match status" value="2"/>
</dbReference>
<dbReference type="InterPro" id="IPR006015">
    <property type="entry name" value="Universal_stress_UspA"/>
</dbReference>
<dbReference type="RefSeq" id="WP_309038276.1">
    <property type="nucleotide sequence ID" value="NZ_JAVIFY010000001.1"/>
</dbReference>
<protein>
    <submittedName>
        <fullName evidence="3">Universal stress protein</fullName>
    </submittedName>
</protein>
<feature type="domain" description="UspA" evidence="2">
    <location>
        <begin position="212"/>
        <end position="283"/>
    </location>
</feature>
<dbReference type="Proteomes" id="UP001226574">
    <property type="component" value="Unassembled WGS sequence"/>
</dbReference>
<evidence type="ECO:0000259" key="2">
    <source>
        <dbReference type="Pfam" id="PF00582"/>
    </source>
</evidence>
<keyword evidence="4" id="KW-1185">Reference proteome</keyword>
<dbReference type="InterPro" id="IPR006016">
    <property type="entry name" value="UspA"/>
</dbReference>
<sequence>MKNVITCIDGSNYTESVCNAGIWAAGKLAKPLLFLHAIEKDQKARYENLSGAIGFGARSALLEQMTELDEQHSKLALQLGKELLEHATQIAIAQGHELVESTQRHGTISDAIYDLETDARLIVLGRCGQGHSASFKALGSHIEQIIRQVHTPVLITNQDFIQPQNFLLCYDARETADKAVQRIIEGGLLQGLKCHLVTVKNNVSDQQSKFKAAEALLVEHGFEVEASYLTGNIFDSLMAYKQNHAVDMVVMGAFAHSKFRQVLLGSNTMKMIENTQLPLIVLR</sequence>
<feature type="domain" description="UspA" evidence="2">
    <location>
        <begin position="1"/>
        <end position="156"/>
    </location>
</feature>
<comment type="similarity">
    <text evidence="1">Belongs to the universal stress protein A family.</text>
</comment>
<comment type="caution">
    <text evidence="3">The sequence shown here is derived from an EMBL/GenBank/DDBJ whole genome shotgun (WGS) entry which is preliminary data.</text>
</comment>
<organism evidence="3 4">
    <name type="scientific">Pseudoalteromonas haloplanktis</name>
    <name type="common">Alteromonas haloplanktis</name>
    <dbReference type="NCBI Taxonomy" id="228"/>
    <lineage>
        <taxon>Bacteria</taxon>
        <taxon>Pseudomonadati</taxon>
        <taxon>Pseudomonadota</taxon>
        <taxon>Gammaproteobacteria</taxon>
        <taxon>Alteromonadales</taxon>
        <taxon>Pseudoalteromonadaceae</taxon>
        <taxon>Pseudoalteromonas</taxon>
    </lineage>
</organism>
<evidence type="ECO:0000256" key="1">
    <source>
        <dbReference type="ARBA" id="ARBA00008791"/>
    </source>
</evidence>
<evidence type="ECO:0000313" key="3">
    <source>
        <dbReference type="EMBL" id="MDQ9090369.1"/>
    </source>
</evidence>
<dbReference type="PANTHER" id="PTHR46268:SF6">
    <property type="entry name" value="UNIVERSAL STRESS PROTEIN UP12"/>
    <property type="match status" value="1"/>
</dbReference>
<dbReference type="SUPFAM" id="SSF52402">
    <property type="entry name" value="Adenine nucleotide alpha hydrolases-like"/>
    <property type="match status" value="2"/>
</dbReference>
<reference evidence="3 4" key="1">
    <citation type="submission" date="2023-08" db="EMBL/GenBank/DDBJ databases">
        <title>Pseudoalteromonas haloplanktis LL1 genome.</title>
        <authorList>
            <person name="Wu S."/>
        </authorList>
    </citation>
    <scope>NUCLEOTIDE SEQUENCE [LARGE SCALE GENOMIC DNA]</scope>
    <source>
        <strain evidence="3 4">LL1</strain>
    </source>
</reference>
<accession>A0ABU1B8W6</accession>
<dbReference type="PANTHER" id="PTHR46268">
    <property type="entry name" value="STRESS RESPONSE PROTEIN NHAX"/>
    <property type="match status" value="1"/>
</dbReference>
<gene>
    <name evidence="3" type="ORF">RC083_02040</name>
</gene>
<evidence type="ECO:0000313" key="4">
    <source>
        <dbReference type="Proteomes" id="UP001226574"/>
    </source>
</evidence>
<dbReference type="EMBL" id="JAVIFY010000001">
    <property type="protein sequence ID" value="MDQ9090369.1"/>
    <property type="molecule type" value="Genomic_DNA"/>
</dbReference>
<proteinExistence type="inferred from homology"/>
<dbReference type="Gene3D" id="3.40.50.12370">
    <property type="match status" value="1"/>
</dbReference>
<dbReference type="Pfam" id="PF00582">
    <property type="entry name" value="Usp"/>
    <property type="match status" value="2"/>
</dbReference>
<name>A0ABU1B8W6_PSEHA</name>
<dbReference type="PRINTS" id="PR01438">
    <property type="entry name" value="UNVRSLSTRESS"/>
</dbReference>